<dbReference type="GO" id="GO:0044272">
    <property type="term" value="P:sulfur compound biosynthetic process"/>
    <property type="evidence" value="ECO:0007669"/>
    <property type="project" value="UniProtKB-ARBA"/>
</dbReference>
<dbReference type="CDD" id="cd07034">
    <property type="entry name" value="TPP_PYR_PFOR_IOR-alpha_like"/>
    <property type="match status" value="1"/>
</dbReference>
<dbReference type="InterPro" id="IPR017896">
    <property type="entry name" value="4Fe4S_Fe-S-bd"/>
</dbReference>
<dbReference type="GO" id="GO:0051539">
    <property type="term" value="F:4 iron, 4 sulfur cluster binding"/>
    <property type="evidence" value="ECO:0007669"/>
    <property type="project" value="UniProtKB-UniRule"/>
</dbReference>
<evidence type="ECO:0000313" key="7">
    <source>
        <dbReference type="Proteomes" id="UP000199259"/>
    </source>
</evidence>
<dbReference type="PROSITE" id="PS00198">
    <property type="entry name" value="4FE4S_FER_1"/>
    <property type="match status" value="1"/>
</dbReference>
<feature type="binding site" evidence="4">
    <location>
        <position position="634"/>
    </location>
    <ligand>
        <name>[4Fe-4S] cluster</name>
        <dbReference type="ChEBI" id="CHEBI:49883"/>
        <label>2</label>
    </ligand>
</feature>
<evidence type="ECO:0000313" key="6">
    <source>
        <dbReference type="EMBL" id="SDG02187.1"/>
    </source>
</evidence>
<feature type="binding site" evidence="4">
    <location>
        <position position="631"/>
    </location>
    <ligand>
        <name>[4Fe-4S] cluster</name>
        <dbReference type="ChEBI" id="CHEBI:49883"/>
        <label>2</label>
    </ligand>
</feature>
<keyword evidence="7" id="KW-1185">Reference proteome</keyword>
<comment type="catalytic activity">
    <reaction evidence="3">
        <text>indole-3-pyruvate + 2 oxidized [2Fe-2S]-[ferredoxin] + CoA = (indol-3-yl)acetyl-CoA + 2 reduced [2Fe-2S]-[ferredoxin] + CO2 + H(+)</text>
        <dbReference type="Rhea" id="RHEA:12645"/>
        <dbReference type="Rhea" id="RHEA-COMP:10000"/>
        <dbReference type="Rhea" id="RHEA-COMP:10001"/>
        <dbReference type="ChEBI" id="CHEBI:15378"/>
        <dbReference type="ChEBI" id="CHEBI:16526"/>
        <dbReference type="ChEBI" id="CHEBI:17640"/>
        <dbReference type="ChEBI" id="CHEBI:33737"/>
        <dbReference type="ChEBI" id="CHEBI:33738"/>
        <dbReference type="ChEBI" id="CHEBI:57271"/>
        <dbReference type="ChEBI" id="CHEBI:57287"/>
        <dbReference type="EC" id="1.2.7.8"/>
    </reaction>
</comment>
<evidence type="ECO:0000256" key="3">
    <source>
        <dbReference type="PIRNR" id="PIRNR006439"/>
    </source>
</evidence>
<keyword evidence="3 4" id="KW-0408">Iron</keyword>
<feature type="binding site" evidence="4">
    <location>
        <position position="602"/>
    </location>
    <ligand>
        <name>[4Fe-4S] cluster</name>
        <dbReference type="ChEBI" id="CHEBI:49883"/>
        <label>1</label>
    </ligand>
</feature>
<keyword evidence="6" id="KW-0670">Pyruvate</keyword>
<dbReference type="InterPro" id="IPR017721">
    <property type="entry name" value="IorA"/>
</dbReference>
<sequence>MDSYSTYAYLKLAFLSSNYLHSRGMTLTGKRILMGNEAIAFGAMKAGLQIASGYPGTPSSEVMETIISHAKKYGIYAEWATNEKVALETAVGAAYSGANTIVTMKQVGLNVASDPLMSLSYIGIKGSLVILVSDDPGPHSSQTEQDTRAFGHFSNIPVLDPSNPQEAYDMTKLAFKLSHELETPVILRTTTRVSHGCEDVLIEDIDPVSKDIEGFVKDSRWIIFPKLTAQRHPLLEELQVKMSDLFSEYFNDNTFNSITKGSSKIGIAASGVSSLYAKEAIKEHSDVFSIFKAGTAYPFPEKAALEFMKGLTDLIVVEELDPYMEEQFLQIAGKYHLSINIRGKKNGSFPVSGEYNVDVVVDSINRVLDKIGTENIVLSHSTAAVKPEDIPPLPIRAPTLCAGCMHRTVFYAFKKAAAKMKKQSGIDSVFSGDIGCYTLGNARPLNMVDTCLCMGAGISIAAGLSHTPEFMQGKKAKQVAFIGDSTFFHSGIAAVVSAVYNNADITIAVLDNRTTAMTGHQPHPGIGLTAMGSPAKMIDIAEVLKSCGVGMVKTIEADDLDKCMDIAIEAMEFEGPSAVVFKGKCVAICKATGQYVVDEDKCTNCKLCINQLGCPAIFSIASGIPVIQDTCSGCGLCAQICPAGAIVLKEA</sequence>
<evidence type="ECO:0000256" key="4">
    <source>
        <dbReference type="PIRSR" id="PIRSR006439-50"/>
    </source>
</evidence>
<dbReference type="InterPro" id="IPR011766">
    <property type="entry name" value="TPP_enzyme_TPP-bd"/>
</dbReference>
<keyword evidence="3 4" id="KW-0411">Iron-sulfur</keyword>
<feature type="binding site" evidence="4">
    <location>
        <position position="608"/>
    </location>
    <ligand>
        <name>[4Fe-4S] cluster</name>
        <dbReference type="ChEBI" id="CHEBI:49883"/>
        <label>1</label>
    </ligand>
</feature>
<organism evidence="6 7">
    <name type="scientific">Methanolobus vulcani</name>
    <dbReference type="NCBI Taxonomy" id="38026"/>
    <lineage>
        <taxon>Archaea</taxon>
        <taxon>Methanobacteriati</taxon>
        <taxon>Methanobacteriota</taxon>
        <taxon>Stenosarchaea group</taxon>
        <taxon>Methanomicrobia</taxon>
        <taxon>Methanosarcinales</taxon>
        <taxon>Methanosarcinaceae</taxon>
        <taxon>Methanolobus</taxon>
    </lineage>
</organism>
<feature type="binding site" evidence="4">
    <location>
        <position position="614"/>
    </location>
    <ligand>
        <name>[4Fe-4S] cluster</name>
        <dbReference type="ChEBI" id="CHEBI:49883"/>
        <label>2</label>
    </ligand>
</feature>
<dbReference type="CDD" id="cd02008">
    <property type="entry name" value="TPP_IOR_alpha"/>
    <property type="match status" value="1"/>
</dbReference>
<dbReference type="FunFam" id="3.40.50.970:FF:000039">
    <property type="entry name" value="Indolepyruvate oxidoreductase subunit IorA"/>
    <property type="match status" value="1"/>
</dbReference>
<keyword evidence="3" id="KW-0249">Electron transport</keyword>
<dbReference type="EMBL" id="FNCA01000006">
    <property type="protein sequence ID" value="SDG02187.1"/>
    <property type="molecule type" value="Genomic_DNA"/>
</dbReference>
<dbReference type="Pfam" id="PF00037">
    <property type="entry name" value="Fer4"/>
    <property type="match status" value="1"/>
</dbReference>
<feature type="domain" description="4Fe-4S ferredoxin-type" evidence="5">
    <location>
        <begin position="593"/>
        <end position="615"/>
    </location>
</feature>
<dbReference type="GO" id="GO:0006082">
    <property type="term" value="P:organic acid metabolic process"/>
    <property type="evidence" value="ECO:0007669"/>
    <property type="project" value="UniProtKB-ARBA"/>
</dbReference>
<dbReference type="PROSITE" id="PS51379">
    <property type="entry name" value="4FE4S_FER_2"/>
    <property type="match status" value="2"/>
</dbReference>
<dbReference type="Proteomes" id="UP000199259">
    <property type="component" value="Unassembled WGS sequence"/>
</dbReference>
<comment type="function">
    <text evidence="3">Catalyzes the ferredoxin-dependent oxidative decarboxylation of arylpyruvates.</text>
</comment>
<gene>
    <name evidence="6" type="ORF">SAMN04488589_1944</name>
</gene>
<reference evidence="6 7" key="1">
    <citation type="submission" date="2016-10" db="EMBL/GenBank/DDBJ databases">
        <authorList>
            <person name="Varghese N."/>
            <person name="Submissions S."/>
        </authorList>
    </citation>
    <scope>NUCLEOTIDE SEQUENCE [LARGE SCALE GENOMIC DNA]</scope>
    <source>
        <strain evidence="6 7">PL 12/M</strain>
    </source>
</reference>
<dbReference type="Gene3D" id="3.30.70.20">
    <property type="match status" value="1"/>
</dbReference>
<dbReference type="GO" id="GO:0030976">
    <property type="term" value="F:thiamine pyrophosphate binding"/>
    <property type="evidence" value="ECO:0007669"/>
    <property type="project" value="InterPro"/>
</dbReference>
<keyword evidence="1 3" id="KW-0479">Metal-binding</keyword>
<keyword evidence="2 3" id="KW-0560">Oxidoreductase</keyword>
<comment type="subunit">
    <text evidence="3">Heterodimer of the IorA and IorB subunits.</text>
</comment>
<feature type="binding site" evidence="4">
    <location>
        <position position="641"/>
    </location>
    <ligand>
        <name>[4Fe-4S] cluster</name>
        <dbReference type="ChEBI" id="CHEBI:49883"/>
        <label>1</label>
    </ligand>
</feature>
<dbReference type="Pfam" id="PF02775">
    <property type="entry name" value="TPP_enzyme_C"/>
    <property type="match status" value="1"/>
</dbReference>
<feature type="binding site" evidence="4">
    <location>
        <position position="637"/>
    </location>
    <ligand>
        <name>[4Fe-4S] cluster</name>
        <dbReference type="ChEBI" id="CHEBI:49883"/>
        <label>2</label>
    </ligand>
</feature>
<proteinExistence type="predicted"/>
<evidence type="ECO:0000256" key="1">
    <source>
        <dbReference type="ARBA" id="ARBA00022723"/>
    </source>
</evidence>
<evidence type="ECO:0000259" key="5">
    <source>
        <dbReference type="PROSITE" id="PS51379"/>
    </source>
</evidence>
<keyword evidence="3 4" id="KW-0004">4Fe-4S</keyword>
<dbReference type="InterPro" id="IPR017900">
    <property type="entry name" value="4Fe4S_Fe_S_CS"/>
</dbReference>
<comment type="cofactor">
    <cofactor evidence="3 4">
        <name>[4Fe-4S] cluster</name>
        <dbReference type="ChEBI" id="CHEBI:49883"/>
    </cofactor>
    <text evidence="3 4">Binds 2 [4Fe-4S] clusters. In this family the first cluster has a non-standard and varying [4Fe-4S] binding motif CX(2)CX(2)CX(4-5)CP.</text>
</comment>
<dbReference type="PANTHER" id="PTHR43710">
    <property type="entry name" value="2-HYDROXYACYL-COA LYASE"/>
    <property type="match status" value="1"/>
</dbReference>
<protein>
    <recommendedName>
        <fullName evidence="3">Indolepyruvate oxidoreductase subunit IorA</fullName>
        <shortName evidence="3">IOR</shortName>
        <ecNumber evidence="3">1.2.7.8</ecNumber>
    </recommendedName>
    <alternativeName>
        <fullName evidence="3">Indolepyruvate ferredoxin oxidoreductase subunit alpha</fullName>
    </alternativeName>
</protein>
<dbReference type="Gene3D" id="3.40.50.970">
    <property type="match status" value="2"/>
</dbReference>
<dbReference type="EC" id="1.2.7.8" evidence="3"/>
<dbReference type="PANTHER" id="PTHR43710:SF6">
    <property type="entry name" value="INDOLEPYRUVATE OXIDOREDUCTASE SUBUNIT IORA"/>
    <property type="match status" value="1"/>
</dbReference>
<dbReference type="InterPro" id="IPR029061">
    <property type="entry name" value="THDP-binding"/>
</dbReference>
<accession>A0A7Z7AY29</accession>
<name>A0A7Z7AY29_9EURY</name>
<dbReference type="GO" id="GO:0043805">
    <property type="term" value="F:indolepyruvate ferredoxin oxidoreductase activity"/>
    <property type="evidence" value="ECO:0007669"/>
    <property type="project" value="UniProtKB-UniRule"/>
</dbReference>
<dbReference type="SUPFAM" id="SSF52518">
    <property type="entry name" value="Thiamin diphosphate-binding fold (THDP-binding)"/>
    <property type="match status" value="2"/>
</dbReference>
<dbReference type="GO" id="GO:0046872">
    <property type="term" value="F:metal ion binding"/>
    <property type="evidence" value="ECO:0007669"/>
    <property type="project" value="UniProtKB-UniRule"/>
</dbReference>
<dbReference type="AlphaFoldDB" id="A0A7Z7AY29"/>
<dbReference type="NCBIfam" id="TIGR03336">
    <property type="entry name" value="IOR_alpha"/>
    <property type="match status" value="1"/>
</dbReference>
<dbReference type="InterPro" id="IPR002880">
    <property type="entry name" value="Pyrv_Fd/Flavodoxin_OxRdtase_N"/>
</dbReference>
<feature type="domain" description="4Fe-4S ferredoxin-type" evidence="5">
    <location>
        <begin position="622"/>
        <end position="651"/>
    </location>
</feature>
<comment type="caution">
    <text evidence="6">The sequence shown here is derived from an EMBL/GenBank/DDBJ whole genome shotgun (WGS) entry which is preliminary data.</text>
</comment>
<dbReference type="Pfam" id="PF01855">
    <property type="entry name" value="POR_N"/>
    <property type="match status" value="1"/>
</dbReference>
<feature type="binding site" evidence="4">
    <location>
        <position position="605"/>
    </location>
    <ligand>
        <name>[4Fe-4S] cluster</name>
        <dbReference type="ChEBI" id="CHEBI:49883"/>
        <label>1</label>
    </ligand>
</feature>
<dbReference type="SUPFAM" id="SSF54862">
    <property type="entry name" value="4Fe-4S ferredoxins"/>
    <property type="match status" value="1"/>
</dbReference>
<dbReference type="InterPro" id="IPR045025">
    <property type="entry name" value="HACL1-like"/>
</dbReference>
<keyword evidence="3" id="KW-0813">Transport</keyword>
<evidence type="ECO:0000256" key="2">
    <source>
        <dbReference type="ARBA" id="ARBA00023002"/>
    </source>
</evidence>
<dbReference type="PIRSF" id="PIRSF006439">
    <property type="entry name" value="Indolepyruvate_ferr_oxidored"/>
    <property type="match status" value="1"/>
</dbReference>